<evidence type="ECO:0000313" key="2">
    <source>
        <dbReference type="EMBL" id="SEI40181.1"/>
    </source>
</evidence>
<dbReference type="PANTHER" id="PTHR37422:SF17">
    <property type="entry name" value="O-ANTIGEN LIGASE"/>
    <property type="match status" value="1"/>
</dbReference>
<organism evidence="2 3">
    <name type="scientific">Dyadobacter koreensis</name>
    <dbReference type="NCBI Taxonomy" id="408657"/>
    <lineage>
        <taxon>Bacteria</taxon>
        <taxon>Pseudomonadati</taxon>
        <taxon>Bacteroidota</taxon>
        <taxon>Cytophagia</taxon>
        <taxon>Cytophagales</taxon>
        <taxon>Spirosomataceae</taxon>
        <taxon>Dyadobacter</taxon>
    </lineage>
</organism>
<keyword evidence="1" id="KW-0812">Transmembrane</keyword>
<dbReference type="PANTHER" id="PTHR37422">
    <property type="entry name" value="TEICHURONIC ACID BIOSYNTHESIS PROTEIN TUAE"/>
    <property type="match status" value="1"/>
</dbReference>
<keyword evidence="1" id="KW-1133">Transmembrane helix</keyword>
<gene>
    <name evidence="2" type="ORF">SAMN04487995_0414</name>
</gene>
<feature type="transmembrane region" description="Helical" evidence="1">
    <location>
        <begin position="102"/>
        <end position="121"/>
    </location>
</feature>
<keyword evidence="1" id="KW-0472">Membrane</keyword>
<reference evidence="2 3" key="1">
    <citation type="submission" date="2016-10" db="EMBL/GenBank/DDBJ databases">
        <authorList>
            <person name="de Groot N.N."/>
        </authorList>
    </citation>
    <scope>NUCLEOTIDE SEQUENCE [LARGE SCALE GENOMIC DNA]</scope>
    <source>
        <strain evidence="2 3">DSM 19938</strain>
    </source>
</reference>
<name>A0A1H6Q8P8_9BACT</name>
<dbReference type="Proteomes" id="UP000199532">
    <property type="component" value="Unassembled WGS sequence"/>
</dbReference>
<feature type="transmembrane region" description="Helical" evidence="1">
    <location>
        <begin position="77"/>
        <end position="96"/>
    </location>
</feature>
<feature type="transmembrane region" description="Helical" evidence="1">
    <location>
        <begin position="171"/>
        <end position="192"/>
    </location>
</feature>
<evidence type="ECO:0008006" key="4">
    <source>
        <dbReference type="Google" id="ProtNLM"/>
    </source>
</evidence>
<protein>
    <recommendedName>
        <fullName evidence="4">O-antigen ligase</fullName>
    </recommendedName>
</protein>
<feature type="transmembrane region" description="Helical" evidence="1">
    <location>
        <begin position="44"/>
        <end position="65"/>
    </location>
</feature>
<evidence type="ECO:0000313" key="3">
    <source>
        <dbReference type="Proteomes" id="UP000199532"/>
    </source>
</evidence>
<dbReference type="STRING" id="408657.SAMN04487995_0414"/>
<sequence length="442" mass="51525">MDLVLSLVLIIITFVNLMRQRENIIPYIIVYNVVFDVFNYTFDSTSGIIAIGRAALLYTTAFFFYKKKGFKLRPVNILIFIFLLYTFFLCFFSNDFNESIRTYLRVSSYFIYFDLIYSYYLDKKHDPNKYFKSFSLVLVTYIVYTVAANVFKLGTMYSSKQDSDDSFQTGNIIGDFLLQFSFSVLLIPLIFFYNNDKKYRIFYILCSCITIPLLLVSTRRTSVLIIVAGYIIFLFFYKNKSTAILYSLLFSFAASLFVLNFSDTIVKRFEARADRLEVNSFEAEGRTLEYFVVSDLIFSFKDPLHSLFGKDIYAERGVLKTFYSERHLHTDYGKLLHGTGIIGFLLYILFIYTLVIISFRQRRYKINGDEYALHFSTIIMLIGCKVILSYTGGFHVISYNAMVFGTIGLILAIQKRSHQENLIQNSIIRNQTAQQNETRLHS</sequence>
<dbReference type="EMBL" id="FNXY01000001">
    <property type="protein sequence ID" value="SEI40181.1"/>
    <property type="molecule type" value="Genomic_DNA"/>
</dbReference>
<feature type="transmembrane region" description="Helical" evidence="1">
    <location>
        <begin position="335"/>
        <end position="359"/>
    </location>
</feature>
<proteinExistence type="predicted"/>
<feature type="transmembrane region" description="Helical" evidence="1">
    <location>
        <begin position="396"/>
        <end position="413"/>
    </location>
</feature>
<feature type="transmembrane region" description="Helical" evidence="1">
    <location>
        <begin position="244"/>
        <end position="262"/>
    </location>
</feature>
<feature type="transmembrane region" description="Helical" evidence="1">
    <location>
        <begin position="371"/>
        <end position="390"/>
    </location>
</feature>
<evidence type="ECO:0000256" key="1">
    <source>
        <dbReference type="SAM" id="Phobius"/>
    </source>
</evidence>
<feature type="transmembrane region" description="Helical" evidence="1">
    <location>
        <begin position="221"/>
        <end position="237"/>
    </location>
</feature>
<dbReference type="AlphaFoldDB" id="A0A1H6Q8P8"/>
<accession>A0A1H6Q8P8</accession>
<dbReference type="InterPro" id="IPR051533">
    <property type="entry name" value="WaaL-like"/>
</dbReference>
<feature type="transmembrane region" description="Helical" evidence="1">
    <location>
        <begin position="133"/>
        <end position="151"/>
    </location>
</feature>
<keyword evidence="3" id="KW-1185">Reference proteome</keyword>
<feature type="transmembrane region" description="Helical" evidence="1">
    <location>
        <begin position="199"/>
        <end position="215"/>
    </location>
</feature>